<feature type="chain" id="PRO_5044564016" evidence="1">
    <location>
        <begin position="24"/>
        <end position="127"/>
    </location>
</feature>
<dbReference type="Gene3D" id="2.60.20.10">
    <property type="entry name" value="Crystallins"/>
    <property type="match status" value="1"/>
</dbReference>
<sequence>MRTRILSLAFFLAAISAALPATASARPALAGFERCPAGSYCLFEDADGNGHMVAFRGGSPDLRRQNMDNKASSFANNSGVMWCVFDDYRYGQAHISHGALPRLRGNFGEINDLASSTRAGNLQTGCR</sequence>
<evidence type="ECO:0000313" key="3">
    <source>
        <dbReference type="EMBL" id="QQC87220.1"/>
    </source>
</evidence>
<feature type="signal peptide" evidence="1">
    <location>
        <begin position="1"/>
        <end position="23"/>
    </location>
</feature>
<dbReference type="AlphaFoldDB" id="A0A1P8TRK2"/>
<accession>A0A1P8TRK2</accession>
<keyword evidence="4" id="KW-1185">Reference proteome</keyword>
<dbReference type="SUPFAM" id="SSF49695">
    <property type="entry name" value="gamma-Crystallin-like"/>
    <property type="match status" value="1"/>
</dbReference>
<dbReference type="Proteomes" id="UP000187191">
    <property type="component" value="Chromosome"/>
</dbReference>
<dbReference type="KEGG" id="ssia:A7J05_35465"/>
<proteinExistence type="predicted"/>
<reference evidence="3 5" key="2">
    <citation type="submission" date="2020-12" db="EMBL/GenBank/DDBJ databases">
        <title>Identification and biosynthesis of polyene macrolides produced by Streptomyces alfalfae Men-myco-93-63.</title>
        <authorList>
            <person name="Liu D."/>
            <person name="Li Y."/>
            <person name="Liu L."/>
            <person name="Han X."/>
            <person name="Shen F."/>
        </authorList>
    </citation>
    <scope>NUCLEOTIDE SEQUENCE [LARGE SCALE GENOMIC DNA]</scope>
    <source>
        <strain evidence="3 5">Men-myco-93-63</strain>
    </source>
</reference>
<evidence type="ECO:0000313" key="5">
    <source>
        <dbReference type="Proteomes" id="UP000596130"/>
    </source>
</evidence>
<dbReference type="EMBL" id="CP015588">
    <property type="protein sequence ID" value="APY90259.1"/>
    <property type="molecule type" value="Genomic_DNA"/>
</dbReference>
<evidence type="ECO:0000256" key="1">
    <source>
        <dbReference type="SAM" id="SignalP"/>
    </source>
</evidence>
<protein>
    <submittedName>
        <fullName evidence="3">Peptidase inhibitor family I36 protein</fullName>
    </submittedName>
</protein>
<evidence type="ECO:0000313" key="4">
    <source>
        <dbReference type="Proteomes" id="UP000187191"/>
    </source>
</evidence>
<evidence type="ECO:0000313" key="2">
    <source>
        <dbReference type="EMBL" id="APY90259.1"/>
    </source>
</evidence>
<dbReference type="EMBL" id="CP065959">
    <property type="protein sequence ID" value="QQC87220.1"/>
    <property type="molecule type" value="Genomic_DNA"/>
</dbReference>
<name>A0A1P8TRK2_9ACTN</name>
<gene>
    <name evidence="2" type="ORF">A7J05_35465</name>
    <name evidence="3" type="ORF">I8755_01415</name>
</gene>
<organism evidence="3 5">
    <name type="scientific">Streptomyces alfalfae</name>
    <dbReference type="NCBI Taxonomy" id="1642299"/>
    <lineage>
        <taxon>Bacteria</taxon>
        <taxon>Bacillati</taxon>
        <taxon>Actinomycetota</taxon>
        <taxon>Actinomycetes</taxon>
        <taxon>Kitasatosporales</taxon>
        <taxon>Streptomycetaceae</taxon>
        <taxon>Streptomyces</taxon>
    </lineage>
</organism>
<keyword evidence="1" id="KW-0732">Signal</keyword>
<dbReference type="Pfam" id="PF03995">
    <property type="entry name" value="Inhibitor_I36"/>
    <property type="match status" value="1"/>
</dbReference>
<dbReference type="RefSeq" id="WP_062770023.1">
    <property type="nucleotide sequence ID" value="NZ_CP015588.1"/>
</dbReference>
<dbReference type="Proteomes" id="UP000596130">
    <property type="component" value="Chromosome"/>
</dbReference>
<dbReference type="InterPro" id="IPR011024">
    <property type="entry name" value="G_crystallin-like"/>
</dbReference>
<reference evidence="2 4" key="1">
    <citation type="submission" date="2016-05" db="EMBL/GenBank/DDBJ databases">
        <authorList>
            <person name="Gu J."/>
        </authorList>
    </citation>
    <scope>NUCLEOTIDE SEQUENCE [LARGE SCALE GENOMIC DNA]</scope>
    <source>
        <strain evidence="2 4">ACCC40021</strain>
    </source>
</reference>